<evidence type="ECO:0000256" key="2">
    <source>
        <dbReference type="ARBA" id="ARBA00004874"/>
    </source>
</evidence>
<comment type="subunit">
    <text evidence="4 12">Homodimer.</text>
</comment>
<evidence type="ECO:0000256" key="7">
    <source>
        <dbReference type="ARBA" id="ARBA00022857"/>
    </source>
</evidence>
<dbReference type="PRINTS" id="PR00076">
    <property type="entry name" value="6PGDHDRGNASE"/>
</dbReference>
<dbReference type="Gene3D" id="1.10.1040.10">
    <property type="entry name" value="N-(1-d-carboxylethyl)-l-norvaline Dehydrogenase, domain 2"/>
    <property type="match status" value="1"/>
</dbReference>
<dbReference type="GO" id="GO:0019521">
    <property type="term" value="P:D-gluconate metabolic process"/>
    <property type="evidence" value="ECO:0007669"/>
    <property type="project" value="UniProtKB-KW"/>
</dbReference>
<dbReference type="Gene3D" id="1.20.5.320">
    <property type="entry name" value="6-Phosphogluconate Dehydrogenase, domain 3"/>
    <property type="match status" value="1"/>
</dbReference>
<evidence type="ECO:0000256" key="6">
    <source>
        <dbReference type="ARBA" id="ARBA00018193"/>
    </source>
</evidence>
<reference evidence="18 19" key="1">
    <citation type="submission" date="2018-09" db="EMBL/GenBank/DDBJ databases">
        <authorList>
            <person name="Wang Z."/>
        </authorList>
    </citation>
    <scope>NUCLEOTIDE SEQUENCE [LARGE SCALE GENOMIC DNA]</scope>
    <source>
        <strain evidence="18 19">ALS 81</strain>
    </source>
</reference>
<protein>
    <recommendedName>
        <fullName evidence="6 12">6-phosphogluconate dehydrogenase, decarboxylating</fullName>
        <ecNumber evidence="5 12">1.1.1.44</ecNumber>
    </recommendedName>
</protein>
<evidence type="ECO:0000256" key="14">
    <source>
        <dbReference type="PIRSR" id="PIRSR000109-2"/>
    </source>
</evidence>
<dbReference type="Proteomes" id="UP000286482">
    <property type="component" value="Unassembled WGS sequence"/>
</dbReference>
<dbReference type="InterPro" id="IPR006113">
    <property type="entry name" value="6PGDH_Gnd/GntZ"/>
</dbReference>
<dbReference type="PROSITE" id="PS00461">
    <property type="entry name" value="6PGD"/>
    <property type="match status" value="1"/>
</dbReference>
<feature type="active site" description="Proton acceptor" evidence="13">
    <location>
        <position position="183"/>
    </location>
</feature>
<comment type="pathway">
    <text evidence="2 12 16">Carbohydrate degradation; pentose phosphate pathway; D-ribulose 5-phosphate from D-glucose 6-phosphate (oxidative stage): step 3/3.</text>
</comment>
<proteinExistence type="inferred from homology"/>
<dbReference type="RefSeq" id="WP_120355650.1">
    <property type="nucleotide sequence ID" value="NZ_RAQO01000008.1"/>
</dbReference>
<dbReference type="InterPro" id="IPR013328">
    <property type="entry name" value="6PGD_dom2"/>
</dbReference>
<keyword evidence="9 16" id="KW-0311">Gluconate utilization</keyword>
<keyword evidence="10 12" id="KW-0570">Pentose shunt</keyword>
<evidence type="ECO:0000256" key="15">
    <source>
        <dbReference type="PIRSR" id="PIRSR000109-3"/>
    </source>
</evidence>
<evidence type="ECO:0000256" key="11">
    <source>
        <dbReference type="ARBA" id="ARBA00048640"/>
    </source>
</evidence>
<keyword evidence="8 12" id="KW-0560">Oxidoreductase</keyword>
<dbReference type="GO" id="GO:0006098">
    <property type="term" value="P:pentose-phosphate shunt"/>
    <property type="evidence" value="ECO:0007669"/>
    <property type="project" value="UniProtKB-UniPathway"/>
</dbReference>
<dbReference type="InterPro" id="IPR006114">
    <property type="entry name" value="6PGDH_C"/>
</dbReference>
<feature type="binding site" evidence="15">
    <location>
        <position position="102"/>
    </location>
    <ligand>
        <name>NADP(+)</name>
        <dbReference type="ChEBI" id="CHEBI:58349"/>
    </ligand>
</feature>
<dbReference type="InterPro" id="IPR006115">
    <property type="entry name" value="6PGDH_NADP-bd"/>
</dbReference>
<dbReference type="EMBL" id="RAQO01000008">
    <property type="protein sequence ID" value="RKF15564.1"/>
    <property type="molecule type" value="Genomic_DNA"/>
</dbReference>
<feature type="binding site" description="in other chain" evidence="14">
    <location>
        <position position="287"/>
    </location>
    <ligand>
        <name>substrate</name>
        <note>ligand shared between dimeric partners</note>
    </ligand>
</feature>
<keyword evidence="19" id="KW-1185">Reference proteome</keyword>
<dbReference type="PIRSF" id="PIRSF000109">
    <property type="entry name" value="6PGD"/>
    <property type="match status" value="1"/>
</dbReference>
<dbReference type="SMART" id="SM01350">
    <property type="entry name" value="6PGD"/>
    <property type="match status" value="1"/>
</dbReference>
<dbReference type="InterPro" id="IPR036291">
    <property type="entry name" value="NAD(P)-bd_dom_sf"/>
</dbReference>
<dbReference type="NCBIfam" id="NF006765">
    <property type="entry name" value="PRK09287.1"/>
    <property type="match status" value="1"/>
</dbReference>
<feature type="binding site" description="in other chain" evidence="14">
    <location>
        <position position="260"/>
    </location>
    <ligand>
        <name>substrate</name>
        <note>ligand shared between dimeric partners</note>
    </ligand>
</feature>
<dbReference type="SUPFAM" id="SSF48179">
    <property type="entry name" value="6-phosphogluconate dehydrogenase C-terminal domain-like"/>
    <property type="match status" value="1"/>
</dbReference>
<feature type="binding site" description="in other chain" evidence="14">
    <location>
        <begin position="128"/>
        <end position="130"/>
    </location>
    <ligand>
        <name>substrate</name>
        <note>ligand shared between dimeric partners</note>
    </ligand>
</feature>
<comment type="caution">
    <text evidence="18">The sequence shown here is derived from an EMBL/GenBank/DDBJ whole genome shotgun (WGS) entry which is preliminary data.</text>
</comment>
<dbReference type="GO" id="GO:0050661">
    <property type="term" value="F:NADP binding"/>
    <property type="evidence" value="ECO:0007669"/>
    <property type="project" value="InterPro"/>
</dbReference>
<dbReference type="PANTHER" id="PTHR11811">
    <property type="entry name" value="6-PHOSPHOGLUCONATE DEHYDROGENASE"/>
    <property type="match status" value="1"/>
</dbReference>
<accession>A0A420E8C1</accession>
<feature type="active site" description="Proton donor" evidence="13">
    <location>
        <position position="190"/>
    </location>
</feature>
<organism evidence="18 19">
    <name type="scientific">Alginatibacterium sediminis</name>
    <dbReference type="NCBI Taxonomy" id="2164068"/>
    <lineage>
        <taxon>Bacteria</taxon>
        <taxon>Pseudomonadati</taxon>
        <taxon>Pseudomonadota</taxon>
        <taxon>Gammaproteobacteria</taxon>
        <taxon>Alteromonadales</taxon>
        <taxon>Alteromonadaceae</taxon>
        <taxon>Alginatibacterium</taxon>
    </lineage>
</organism>
<feature type="binding site" description="in other chain" evidence="14">
    <location>
        <position position="102"/>
    </location>
    <ligand>
        <name>substrate</name>
        <note>ligand shared between dimeric partners</note>
    </ligand>
</feature>
<feature type="binding site" evidence="14">
    <location>
        <position position="451"/>
    </location>
    <ligand>
        <name>substrate</name>
        <note>ligand shared between dimeric partners</note>
    </ligand>
</feature>
<evidence type="ECO:0000256" key="1">
    <source>
        <dbReference type="ARBA" id="ARBA00002526"/>
    </source>
</evidence>
<evidence type="ECO:0000256" key="13">
    <source>
        <dbReference type="PIRSR" id="PIRSR000109-1"/>
    </source>
</evidence>
<feature type="binding site" evidence="15">
    <location>
        <begin position="9"/>
        <end position="14"/>
    </location>
    <ligand>
        <name>NADP(+)</name>
        <dbReference type="ChEBI" id="CHEBI:58349"/>
    </ligand>
</feature>
<evidence type="ECO:0000256" key="5">
    <source>
        <dbReference type="ARBA" id="ARBA00013011"/>
    </source>
</evidence>
<dbReference type="FunFam" id="3.40.50.720:FF:000007">
    <property type="entry name" value="6-phosphogluconate dehydrogenase, decarboxylating"/>
    <property type="match status" value="1"/>
</dbReference>
<comment type="similarity">
    <text evidence="3 12 16">Belongs to the 6-phosphogluconate dehydrogenase family.</text>
</comment>
<keyword evidence="7 12" id="KW-0521">NADP</keyword>
<dbReference type="NCBIfam" id="TIGR00873">
    <property type="entry name" value="gnd"/>
    <property type="match status" value="1"/>
</dbReference>
<dbReference type="FunFam" id="1.20.5.320:FF:000002">
    <property type="entry name" value="6-phosphogluconate dehydrogenase, decarboxylating"/>
    <property type="match status" value="1"/>
</dbReference>
<dbReference type="GO" id="GO:0004616">
    <property type="term" value="F:phosphogluconate dehydrogenase (decarboxylating) activity"/>
    <property type="evidence" value="ECO:0007669"/>
    <property type="project" value="UniProtKB-EC"/>
</dbReference>
<evidence type="ECO:0000259" key="17">
    <source>
        <dbReference type="SMART" id="SM01350"/>
    </source>
</evidence>
<feature type="domain" description="6-phosphogluconate dehydrogenase C-terminal" evidence="17">
    <location>
        <begin position="179"/>
        <end position="469"/>
    </location>
</feature>
<dbReference type="InterPro" id="IPR008927">
    <property type="entry name" value="6-PGluconate_DH-like_C_sf"/>
</dbReference>
<dbReference type="Gene3D" id="3.40.50.720">
    <property type="entry name" value="NAD(P)-binding Rossmann-like Domain"/>
    <property type="match status" value="1"/>
</dbReference>
<feature type="binding site" evidence="14">
    <location>
        <position position="445"/>
    </location>
    <ligand>
        <name>substrate</name>
        <note>ligand shared between dimeric partners</note>
    </ligand>
</feature>
<dbReference type="AlphaFoldDB" id="A0A420E8C1"/>
<dbReference type="EC" id="1.1.1.44" evidence="5 12"/>
<evidence type="ECO:0000256" key="12">
    <source>
        <dbReference type="PIRNR" id="PIRNR000109"/>
    </source>
</evidence>
<feature type="binding site" evidence="15">
    <location>
        <begin position="74"/>
        <end position="76"/>
    </location>
    <ligand>
        <name>NADP(+)</name>
        <dbReference type="ChEBI" id="CHEBI:58349"/>
    </ligand>
</feature>
<comment type="function">
    <text evidence="1 12">Catalyzes the oxidative decarboxylation of 6-phosphogluconate to ribulose 5-phosphate and CO(2), with concomitant reduction of NADP to NADPH.</text>
</comment>
<evidence type="ECO:0000256" key="9">
    <source>
        <dbReference type="ARBA" id="ARBA00023064"/>
    </source>
</evidence>
<dbReference type="Pfam" id="PF00393">
    <property type="entry name" value="6PGD"/>
    <property type="match status" value="1"/>
</dbReference>
<dbReference type="Pfam" id="PF03446">
    <property type="entry name" value="NAD_binding_2"/>
    <property type="match status" value="1"/>
</dbReference>
<gene>
    <name evidence="18" type="primary">gnd</name>
    <name evidence="18" type="ORF">DBZ36_14340</name>
</gene>
<evidence type="ECO:0000313" key="19">
    <source>
        <dbReference type="Proteomes" id="UP000286482"/>
    </source>
</evidence>
<sequence length="482" mass="52913">MKADIGVIGLAVMGQNLILNMNDHGFKVVAHNRTAAKVDEFLQGPAKDTQIQGAYSLEELVAKLESPRKVMLMVRAGDVVDAFIDKLVPLLDAGDIIIDGGNTNYPDTNRRVAKLKEHQIRFIGTGVSGGEEGARFGPSIMPGGDPEAWPFVKPIFQGISAKTEQGEPCCDWVGNDGAGHFVKMVHNGIEYGDMQLISEAYHFMKDGLGLNYTQMQATFAKWNETELDSYLVEITADILAYADEDGLPLLEKIVDSAGQKGTGKWTGINALDVGIPLTLITESVFARCLSSLKSEREAAETLFNKQIGAVEGDQEQWLEALRQALLASKIISYAQGFMLMRAASDENKWDLNYGNVALMWRGGCIIRSAFLSNIRDAYENTPELAFLASDPYFKDIIEQCLPAWRKVAAKSLEIGLPMPCMTSALTFLDGYTTARLPANMIQAQRDYFGAHTYERTDKPAGEYFHTNWTGTGGDTASTTYDV</sequence>
<evidence type="ECO:0000256" key="10">
    <source>
        <dbReference type="ARBA" id="ARBA00023126"/>
    </source>
</evidence>
<evidence type="ECO:0000256" key="16">
    <source>
        <dbReference type="RuleBase" id="RU000485"/>
    </source>
</evidence>
<dbReference type="OrthoDB" id="9804542at2"/>
<name>A0A420E8C1_9ALTE</name>
<feature type="binding site" evidence="15">
    <location>
        <begin position="32"/>
        <end position="34"/>
    </location>
    <ligand>
        <name>NADP(+)</name>
        <dbReference type="ChEBI" id="CHEBI:58349"/>
    </ligand>
</feature>
<comment type="catalytic activity">
    <reaction evidence="11 12 16">
        <text>6-phospho-D-gluconate + NADP(+) = D-ribulose 5-phosphate + CO2 + NADPH</text>
        <dbReference type="Rhea" id="RHEA:10116"/>
        <dbReference type="ChEBI" id="CHEBI:16526"/>
        <dbReference type="ChEBI" id="CHEBI:57783"/>
        <dbReference type="ChEBI" id="CHEBI:58121"/>
        <dbReference type="ChEBI" id="CHEBI:58349"/>
        <dbReference type="ChEBI" id="CHEBI:58759"/>
        <dbReference type="EC" id="1.1.1.44"/>
    </reaction>
</comment>
<dbReference type="UniPathway" id="UPA00115">
    <property type="reaction ID" value="UER00410"/>
</dbReference>
<dbReference type="SUPFAM" id="SSF51735">
    <property type="entry name" value="NAD(P)-binding Rossmann-fold domains"/>
    <property type="match status" value="1"/>
</dbReference>
<dbReference type="InterPro" id="IPR006184">
    <property type="entry name" value="6PGdom_BS"/>
</dbReference>
<evidence type="ECO:0000313" key="18">
    <source>
        <dbReference type="EMBL" id="RKF15564.1"/>
    </source>
</evidence>
<feature type="binding site" description="in other chain" evidence="14">
    <location>
        <position position="191"/>
    </location>
    <ligand>
        <name>substrate</name>
        <note>ligand shared between dimeric partners</note>
    </ligand>
</feature>
<feature type="binding site" description="in other chain" evidence="14">
    <location>
        <begin position="186"/>
        <end position="187"/>
    </location>
    <ligand>
        <name>substrate</name>
        <note>ligand shared between dimeric partners</note>
    </ligand>
</feature>
<dbReference type="InterPro" id="IPR006183">
    <property type="entry name" value="Pgluconate_DH"/>
</dbReference>
<evidence type="ECO:0000256" key="8">
    <source>
        <dbReference type="ARBA" id="ARBA00023002"/>
    </source>
</evidence>
<evidence type="ECO:0000256" key="4">
    <source>
        <dbReference type="ARBA" id="ARBA00011738"/>
    </source>
</evidence>
<evidence type="ECO:0000256" key="3">
    <source>
        <dbReference type="ARBA" id="ARBA00008419"/>
    </source>
</evidence>
<dbReference type="FunFam" id="1.10.1040.10:FF:000002">
    <property type="entry name" value="6-phosphogluconate dehydrogenase, decarboxylating"/>
    <property type="match status" value="1"/>
</dbReference>